<proteinExistence type="predicted"/>
<dbReference type="EMBL" id="CAEZXR010000352">
    <property type="protein sequence ID" value="CAB4727859.1"/>
    <property type="molecule type" value="Genomic_DNA"/>
</dbReference>
<dbReference type="AlphaFoldDB" id="A0A6J6RZZ1"/>
<reference evidence="1" key="1">
    <citation type="submission" date="2020-05" db="EMBL/GenBank/DDBJ databases">
        <authorList>
            <person name="Chiriac C."/>
            <person name="Salcher M."/>
            <person name="Ghai R."/>
            <person name="Kavagutti S V."/>
        </authorList>
    </citation>
    <scope>NUCLEOTIDE SEQUENCE</scope>
</reference>
<organism evidence="1">
    <name type="scientific">freshwater metagenome</name>
    <dbReference type="NCBI Taxonomy" id="449393"/>
    <lineage>
        <taxon>unclassified sequences</taxon>
        <taxon>metagenomes</taxon>
        <taxon>ecological metagenomes</taxon>
    </lineage>
</organism>
<protein>
    <submittedName>
        <fullName evidence="1">Unannotated protein</fullName>
    </submittedName>
</protein>
<sequence length="116" mass="12349">MATETPNPDHDLFTGVDEATGVEYLLRVYSDGSREIAVRAEPGGAWSPSVPIGPAAVNPHAWGVTAVYAGTDTTTGMEYRLTTHASSAPFRRVIEVRPAGDIFFSDPVALTEAVPF</sequence>
<gene>
    <name evidence="1" type="ORF">UFOPK2579_02399</name>
</gene>
<name>A0A6J6RZZ1_9ZZZZ</name>
<accession>A0A6J6RZZ1</accession>
<evidence type="ECO:0000313" key="1">
    <source>
        <dbReference type="EMBL" id="CAB4727859.1"/>
    </source>
</evidence>